<dbReference type="Pfam" id="PF01370">
    <property type="entry name" value="Epimerase"/>
    <property type="match status" value="1"/>
</dbReference>
<comment type="similarity">
    <text evidence="1">Belongs to the NAD(P)-dependent epimerase/dehydratase family.</text>
</comment>
<evidence type="ECO:0000259" key="2">
    <source>
        <dbReference type="Pfam" id="PF01370"/>
    </source>
</evidence>
<dbReference type="AlphaFoldDB" id="A0A382A4N0"/>
<feature type="domain" description="NAD-dependent epimerase/dehydratase" evidence="2">
    <location>
        <begin position="13"/>
        <end position="244"/>
    </location>
</feature>
<evidence type="ECO:0000256" key="1">
    <source>
        <dbReference type="ARBA" id="ARBA00007637"/>
    </source>
</evidence>
<dbReference type="Gene3D" id="3.40.50.720">
    <property type="entry name" value="NAD(P)-binding Rossmann-like Domain"/>
    <property type="match status" value="1"/>
</dbReference>
<dbReference type="PANTHER" id="PTHR43000">
    <property type="entry name" value="DTDP-D-GLUCOSE 4,6-DEHYDRATASE-RELATED"/>
    <property type="match status" value="1"/>
</dbReference>
<proteinExistence type="inferred from homology"/>
<dbReference type="EMBL" id="UINC01023805">
    <property type="protein sequence ID" value="SVA96201.1"/>
    <property type="molecule type" value="Genomic_DNA"/>
</dbReference>
<accession>A0A382A4N0</accession>
<gene>
    <name evidence="3" type="ORF">METZ01_LOCUS149055</name>
</gene>
<evidence type="ECO:0000313" key="3">
    <source>
        <dbReference type="EMBL" id="SVA96201.1"/>
    </source>
</evidence>
<dbReference type="Gene3D" id="3.90.25.10">
    <property type="entry name" value="UDP-galactose 4-epimerase, domain 1"/>
    <property type="match status" value="1"/>
</dbReference>
<dbReference type="InterPro" id="IPR036291">
    <property type="entry name" value="NAD(P)-bd_dom_sf"/>
</dbReference>
<protein>
    <recommendedName>
        <fullName evidence="2">NAD-dependent epimerase/dehydratase domain-containing protein</fullName>
    </recommendedName>
</protein>
<dbReference type="SUPFAM" id="SSF51735">
    <property type="entry name" value="NAD(P)-binding Rossmann-fold domains"/>
    <property type="match status" value="1"/>
</dbReference>
<reference evidence="3" key="1">
    <citation type="submission" date="2018-05" db="EMBL/GenBank/DDBJ databases">
        <authorList>
            <person name="Lanie J.A."/>
            <person name="Ng W.-L."/>
            <person name="Kazmierczak K.M."/>
            <person name="Andrzejewski T.M."/>
            <person name="Davidsen T.M."/>
            <person name="Wayne K.J."/>
            <person name="Tettelin H."/>
            <person name="Glass J.I."/>
            <person name="Rusch D."/>
            <person name="Podicherti R."/>
            <person name="Tsui H.-C.T."/>
            <person name="Winkler M.E."/>
        </authorList>
    </citation>
    <scope>NUCLEOTIDE SEQUENCE</scope>
</reference>
<sequence length="324" mass="35578">MSDLLKSLEGKVIAVTGANGYIGSALCTKLVEYSARVLRISSKKLHPQTGMLDLKADIKIVDCWEKIVSQADIIIHLAGNTSIHEAKKNYVDSLNSTILPLQHLDLMARKLGRKPRVIFASTATIYGLPDTIVTSEDDNIDPITEYDLHKAFAEQQLDMSTRNGVLGGVALRLANVYGSSSLESSASDRGILNQITRMAFQGKDLTVYGDGNYVRDYICIDDVVSAFLYAIISNNVEGQSFNIASGVGHTVREVFDLVAHQVGDVTGHKVGINETPWPEGVSPIEKRNFVASIDKFNKFSGWKPTISLDEGISRLVSFYMKKYT</sequence>
<dbReference type="InterPro" id="IPR001509">
    <property type="entry name" value="Epimerase_deHydtase"/>
</dbReference>
<organism evidence="3">
    <name type="scientific">marine metagenome</name>
    <dbReference type="NCBI Taxonomy" id="408172"/>
    <lineage>
        <taxon>unclassified sequences</taxon>
        <taxon>metagenomes</taxon>
        <taxon>ecological metagenomes</taxon>
    </lineage>
</organism>
<name>A0A382A4N0_9ZZZZ</name>